<dbReference type="Gene3D" id="3.40.50.2300">
    <property type="match status" value="1"/>
</dbReference>
<dbReference type="RefSeq" id="WP_182175321.1">
    <property type="nucleotide sequence ID" value="NZ_JACFXU010000018.1"/>
</dbReference>
<dbReference type="InterPro" id="IPR025943">
    <property type="entry name" value="Sigma_54_int_dom_ATP-bd_2"/>
</dbReference>
<keyword evidence="5" id="KW-0805">Transcription regulation</keyword>
<organism evidence="11 12">
    <name type="scientific">Sediminihaliea albiluteola</name>
    <dbReference type="NCBI Taxonomy" id="2758564"/>
    <lineage>
        <taxon>Bacteria</taxon>
        <taxon>Pseudomonadati</taxon>
        <taxon>Pseudomonadota</taxon>
        <taxon>Gammaproteobacteria</taxon>
        <taxon>Cellvibrionales</taxon>
        <taxon>Halieaceae</taxon>
        <taxon>Sediminihaliea</taxon>
    </lineage>
</organism>
<feature type="domain" description="Response regulatory" evidence="10">
    <location>
        <begin position="4"/>
        <end position="118"/>
    </location>
</feature>
<dbReference type="Pfam" id="PF02954">
    <property type="entry name" value="HTH_8"/>
    <property type="match status" value="1"/>
</dbReference>
<evidence type="ECO:0000256" key="7">
    <source>
        <dbReference type="ARBA" id="ARBA00023163"/>
    </source>
</evidence>
<dbReference type="InterPro" id="IPR025944">
    <property type="entry name" value="Sigma_54_int_dom_CS"/>
</dbReference>
<evidence type="ECO:0000256" key="6">
    <source>
        <dbReference type="ARBA" id="ARBA00023125"/>
    </source>
</evidence>
<accession>A0A7W2TYK2</accession>
<evidence type="ECO:0000259" key="10">
    <source>
        <dbReference type="PROSITE" id="PS50110"/>
    </source>
</evidence>
<dbReference type="SUPFAM" id="SSF52172">
    <property type="entry name" value="CheY-like"/>
    <property type="match status" value="1"/>
</dbReference>
<dbReference type="FunFam" id="3.40.50.2300:FF:000018">
    <property type="entry name" value="DNA-binding transcriptional regulator NtrC"/>
    <property type="match status" value="1"/>
</dbReference>
<dbReference type="InterPro" id="IPR003593">
    <property type="entry name" value="AAA+_ATPase"/>
</dbReference>
<evidence type="ECO:0000256" key="2">
    <source>
        <dbReference type="ARBA" id="ARBA00022741"/>
    </source>
</evidence>
<dbReference type="GO" id="GO:0043565">
    <property type="term" value="F:sequence-specific DNA binding"/>
    <property type="evidence" value="ECO:0007669"/>
    <property type="project" value="InterPro"/>
</dbReference>
<dbReference type="PRINTS" id="PR01590">
    <property type="entry name" value="HTHFIS"/>
</dbReference>
<dbReference type="SMART" id="SM00382">
    <property type="entry name" value="AAA"/>
    <property type="match status" value="1"/>
</dbReference>
<feature type="modified residue" description="4-aspartylphosphate" evidence="8">
    <location>
        <position position="53"/>
    </location>
</feature>
<dbReference type="Pfam" id="PF00158">
    <property type="entry name" value="Sigma54_activat"/>
    <property type="match status" value="1"/>
</dbReference>
<dbReference type="Pfam" id="PF25601">
    <property type="entry name" value="AAA_lid_14"/>
    <property type="match status" value="1"/>
</dbReference>
<dbReference type="InterPro" id="IPR009057">
    <property type="entry name" value="Homeodomain-like_sf"/>
</dbReference>
<keyword evidence="4" id="KW-0902">Two-component regulatory system</keyword>
<name>A0A7W2TYK2_9GAMM</name>
<dbReference type="Gene3D" id="1.10.10.60">
    <property type="entry name" value="Homeodomain-like"/>
    <property type="match status" value="1"/>
</dbReference>
<dbReference type="Gene3D" id="3.40.50.300">
    <property type="entry name" value="P-loop containing nucleotide triphosphate hydrolases"/>
    <property type="match status" value="1"/>
</dbReference>
<dbReference type="PANTHER" id="PTHR32071">
    <property type="entry name" value="TRANSCRIPTIONAL REGULATORY PROTEIN"/>
    <property type="match status" value="1"/>
</dbReference>
<dbReference type="GO" id="GO:0006355">
    <property type="term" value="P:regulation of DNA-templated transcription"/>
    <property type="evidence" value="ECO:0007669"/>
    <property type="project" value="InterPro"/>
</dbReference>
<sequence>MTQTVLIVDDEPAIRELLEITLSRMGLNTQSAATLSEAQSALRQEQADLCLTDMRLPDGNGISLVELIQRDYPNLPVAMITAHGSVETAITALKAGAFDFITKPIELERLRTLVSSALRLSDYSGTDGEPSSDDAKTAQLIGNTAVINTLRQQIHKLARSQAPVHIHGESGSGKEVVARLIHQHGPRAEAAFIAVNCGAIPAELMESELFGHVKGSFTGAAKDKLGLFQSANGGTLFLDEVADLPLAMQVKLLRAIQEKAVRPVGGNEELAIDVRILSATHKNLADEVAAGRFRNDLYYRIHVIDLQVPSLRERLDDLPALSEAILSRISADSPGGPATLSNCALEAMHNYHFPGNVRELENILERAWALSEGRQIEASDLQFASGPSSSSAASSLSNLAAPALAIEEAFGNLEAYLEDIERQVISAALEQCRWNKTATAKLLGISFRSLRYRLQKLQLDD</sequence>
<dbReference type="PANTHER" id="PTHR32071:SF100">
    <property type="entry name" value="RESPONSE REGULATOR PROTEIN PILR"/>
    <property type="match status" value="1"/>
</dbReference>
<dbReference type="EMBL" id="JACFXU010000018">
    <property type="protein sequence ID" value="MBA6414315.1"/>
    <property type="molecule type" value="Genomic_DNA"/>
</dbReference>
<dbReference type="PROSITE" id="PS00688">
    <property type="entry name" value="SIGMA54_INTERACT_3"/>
    <property type="match status" value="1"/>
</dbReference>
<keyword evidence="7" id="KW-0804">Transcription</keyword>
<keyword evidence="3" id="KW-0067">ATP-binding</keyword>
<evidence type="ECO:0000313" key="12">
    <source>
        <dbReference type="Proteomes" id="UP000539350"/>
    </source>
</evidence>
<dbReference type="AlphaFoldDB" id="A0A7W2TYK2"/>
<proteinExistence type="predicted"/>
<dbReference type="SMART" id="SM00448">
    <property type="entry name" value="REC"/>
    <property type="match status" value="1"/>
</dbReference>
<dbReference type="InterPro" id="IPR058031">
    <property type="entry name" value="AAA_lid_NorR"/>
</dbReference>
<evidence type="ECO:0000256" key="3">
    <source>
        <dbReference type="ARBA" id="ARBA00022840"/>
    </source>
</evidence>
<dbReference type="InterPro" id="IPR027417">
    <property type="entry name" value="P-loop_NTPase"/>
</dbReference>
<dbReference type="SUPFAM" id="SSF46689">
    <property type="entry name" value="Homeodomain-like"/>
    <property type="match status" value="1"/>
</dbReference>
<dbReference type="CDD" id="cd00009">
    <property type="entry name" value="AAA"/>
    <property type="match status" value="1"/>
</dbReference>
<keyword evidence="12" id="KW-1185">Reference proteome</keyword>
<protein>
    <submittedName>
        <fullName evidence="11">Sigma-54-dependent Fis family transcriptional regulator</fullName>
    </submittedName>
</protein>
<dbReference type="Pfam" id="PF00072">
    <property type="entry name" value="Response_reg"/>
    <property type="match status" value="1"/>
</dbReference>
<dbReference type="GO" id="GO:0000160">
    <property type="term" value="P:phosphorelay signal transduction system"/>
    <property type="evidence" value="ECO:0007669"/>
    <property type="project" value="UniProtKB-KW"/>
</dbReference>
<evidence type="ECO:0000256" key="8">
    <source>
        <dbReference type="PROSITE-ProRule" id="PRU00169"/>
    </source>
</evidence>
<comment type="caution">
    <text evidence="11">The sequence shown here is derived from an EMBL/GenBank/DDBJ whole genome shotgun (WGS) entry which is preliminary data.</text>
</comment>
<dbReference type="InterPro" id="IPR011006">
    <property type="entry name" value="CheY-like_superfamily"/>
</dbReference>
<dbReference type="FunFam" id="3.40.50.300:FF:000006">
    <property type="entry name" value="DNA-binding transcriptional regulator NtrC"/>
    <property type="match status" value="1"/>
</dbReference>
<dbReference type="InterPro" id="IPR001789">
    <property type="entry name" value="Sig_transdc_resp-reg_receiver"/>
</dbReference>
<keyword evidence="1 8" id="KW-0597">Phosphoprotein</keyword>
<dbReference type="PROSITE" id="PS50110">
    <property type="entry name" value="RESPONSE_REGULATORY"/>
    <property type="match status" value="1"/>
</dbReference>
<evidence type="ECO:0000313" key="11">
    <source>
        <dbReference type="EMBL" id="MBA6414315.1"/>
    </source>
</evidence>
<evidence type="ECO:0000256" key="4">
    <source>
        <dbReference type="ARBA" id="ARBA00023012"/>
    </source>
</evidence>
<dbReference type="GO" id="GO:0005524">
    <property type="term" value="F:ATP binding"/>
    <property type="evidence" value="ECO:0007669"/>
    <property type="project" value="UniProtKB-KW"/>
</dbReference>
<dbReference type="Proteomes" id="UP000539350">
    <property type="component" value="Unassembled WGS sequence"/>
</dbReference>
<keyword evidence="6" id="KW-0238">DNA-binding</keyword>
<dbReference type="InterPro" id="IPR002197">
    <property type="entry name" value="HTH_Fis"/>
</dbReference>
<dbReference type="PROSITE" id="PS50045">
    <property type="entry name" value="SIGMA54_INTERACT_4"/>
    <property type="match status" value="1"/>
</dbReference>
<dbReference type="SUPFAM" id="SSF52540">
    <property type="entry name" value="P-loop containing nucleoside triphosphate hydrolases"/>
    <property type="match status" value="1"/>
</dbReference>
<reference evidence="11 12" key="1">
    <citation type="submission" date="2020-07" db="EMBL/GenBank/DDBJ databases">
        <title>Halieaceae bacterium, F7430, whole genome shotgun sequencing project.</title>
        <authorList>
            <person name="Jiang S."/>
            <person name="Liu Z.W."/>
            <person name="Du Z.J."/>
        </authorList>
    </citation>
    <scope>NUCLEOTIDE SEQUENCE [LARGE SCALE GENOMIC DNA]</scope>
    <source>
        <strain evidence="11 12">F7430</strain>
    </source>
</reference>
<feature type="domain" description="Sigma-54 factor interaction" evidence="9">
    <location>
        <begin position="140"/>
        <end position="369"/>
    </location>
</feature>
<keyword evidence="2" id="KW-0547">Nucleotide-binding</keyword>
<dbReference type="Gene3D" id="1.10.8.60">
    <property type="match status" value="1"/>
</dbReference>
<gene>
    <name evidence="11" type="ORF">H2508_14460</name>
</gene>
<dbReference type="PROSITE" id="PS00676">
    <property type="entry name" value="SIGMA54_INTERACT_2"/>
    <property type="match status" value="1"/>
</dbReference>
<evidence type="ECO:0000256" key="5">
    <source>
        <dbReference type="ARBA" id="ARBA00023015"/>
    </source>
</evidence>
<evidence type="ECO:0000259" key="9">
    <source>
        <dbReference type="PROSITE" id="PS50045"/>
    </source>
</evidence>
<dbReference type="InterPro" id="IPR002078">
    <property type="entry name" value="Sigma_54_int"/>
</dbReference>
<evidence type="ECO:0000256" key="1">
    <source>
        <dbReference type="ARBA" id="ARBA00022553"/>
    </source>
</evidence>